<dbReference type="EMBL" id="GBXM01017186">
    <property type="protein sequence ID" value="JAH91391.1"/>
    <property type="molecule type" value="Transcribed_RNA"/>
</dbReference>
<protein>
    <submittedName>
        <fullName evidence="1">Uncharacterized protein</fullName>
    </submittedName>
</protein>
<name>A0A0E9WM76_ANGAN</name>
<evidence type="ECO:0000313" key="1">
    <source>
        <dbReference type="EMBL" id="JAH91391.1"/>
    </source>
</evidence>
<organism evidence="1">
    <name type="scientific">Anguilla anguilla</name>
    <name type="common">European freshwater eel</name>
    <name type="synonym">Muraena anguilla</name>
    <dbReference type="NCBI Taxonomy" id="7936"/>
    <lineage>
        <taxon>Eukaryota</taxon>
        <taxon>Metazoa</taxon>
        <taxon>Chordata</taxon>
        <taxon>Craniata</taxon>
        <taxon>Vertebrata</taxon>
        <taxon>Euteleostomi</taxon>
        <taxon>Actinopterygii</taxon>
        <taxon>Neopterygii</taxon>
        <taxon>Teleostei</taxon>
        <taxon>Anguilliformes</taxon>
        <taxon>Anguillidae</taxon>
        <taxon>Anguilla</taxon>
    </lineage>
</organism>
<reference evidence="1" key="1">
    <citation type="submission" date="2014-11" db="EMBL/GenBank/DDBJ databases">
        <authorList>
            <person name="Amaro Gonzalez C."/>
        </authorList>
    </citation>
    <scope>NUCLEOTIDE SEQUENCE</scope>
</reference>
<reference evidence="1" key="2">
    <citation type="journal article" date="2015" name="Fish Shellfish Immunol.">
        <title>Early steps in the European eel (Anguilla anguilla)-Vibrio vulnificus interaction in the gills: Role of the RtxA13 toxin.</title>
        <authorList>
            <person name="Callol A."/>
            <person name="Pajuelo D."/>
            <person name="Ebbesson L."/>
            <person name="Teles M."/>
            <person name="MacKenzie S."/>
            <person name="Amaro C."/>
        </authorList>
    </citation>
    <scope>NUCLEOTIDE SEQUENCE</scope>
</reference>
<proteinExistence type="predicted"/>
<sequence>MVSTSDIQLHLFVPQDLKRKQKKKKVTGEVSNMFEPSATVW</sequence>
<dbReference type="AlphaFoldDB" id="A0A0E9WM76"/>
<accession>A0A0E9WM76</accession>